<evidence type="ECO:0000256" key="10">
    <source>
        <dbReference type="SAM" id="MobiDB-lite"/>
    </source>
</evidence>
<keyword evidence="8" id="KW-0325">Glycoprotein</keyword>
<evidence type="ECO:0000256" key="2">
    <source>
        <dbReference type="ARBA" id="ARBA00022475"/>
    </source>
</evidence>
<evidence type="ECO:0000256" key="4">
    <source>
        <dbReference type="ARBA" id="ARBA00022729"/>
    </source>
</evidence>
<dbReference type="PROSITE" id="PS50026">
    <property type="entry name" value="EGF_3"/>
    <property type="match status" value="1"/>
</dbReference>
<keyword evidence="15" id="KW-1185">Reference proteome</keyword>
<evidence type="ECO:0000259" key="12">
    <source>
        <dbReference type="PROSITE" id="PS50024"/>
    </source>
</evidence>
<dbReference type="Proteomes" id="UP000693946">
    <property type="component" value="Unassembled WGS sequence"/>
</dbReference>
<evidence type="ECO:0000256" key="11">
    <source>
        <dbReference type="SAM" id="Phobius"/>
    </source>
</evidence>
<evidence type="ECO:0000256" key="6">
    <source>
        <dbReference type="ARBA" id="ARBA00023136"/>
    </source>
</evidence>
<sequence length="431" mass="47137">MPPSVNSTTTMPPSDNSTVTVPPSDNSTITTPPPTPPPTGTGPCSPNPCGQGSTCETYGNQSFICLCLPGDNYNYERKSCENAQIFPGQLGLPDIKYMPGMEIKGSLLFLEASKNITTQLTSVFSTSDSTKGFSNVTVLEIKKLGNTRDGSGINATVDMIFLANSGVKTSNIENILKENNLEFNEKSLCDDQPCDEKTTHCTSADGNFNCKCNDNYIMTNLSDRLCIACPSGYHSSDMLTCARCNFGYTGFNCEEYWLLALVIVSCTLGGILLICLILLPILSCRSSKKSSKKKSQNVDLGKPYVSHSPAKSPLVYSNSYLGNSQQSSQSGLIYGKSGGAPEIPRAKATSVWDRTTNLEMPSRNNQQNRDRESNHYFDDDSHAQSRPQSEHTAFARPRNPYVQNRPPVNPYSQSQGYNNPSFVQDNGRYRN</sequence>
<feature type="region of interest" description="Disordered" evidence="10">
    <location>
        <begin position="1"/>
        <end position="45"/>
    </location>
</feature>
<feature type="region of interest" description="Disordered" evidence="10">
    <location>
        <begin position="331"/>
        <end position="431"/>
    </location>
</feature>
<keyword evidence="5" id="KW-0677">Repeat</keyword>
<evidence type="ECO:0000256" key="3">
    <source>
        <dbReference type="ARBA" id="ARBA00022536"/>
    </source>
</evidence>
<keyword evidence="2" id="KW-1003">Cell membrane</keyword>
<keyword evidence="11" id="KW-1133">Transmembrane helix</keyword>
<comment type="caution">
    <text evidence="14">The sequence shown here is derived from an EMBL/GenBank/DDBJ whole genome shotgun (WGS) entry which is preliminary data.</text>
</comment>
<proteinExistence type="predicted"/>
<evidence type="ECO:0000256" key="7">
    <source>
        <dbReference type="ARBA" id="ARBA00023157"/>
    </source>
</evidence>
<protein>
    <submittedName>
        <fullName evidence="14">Mucin-13-like</fullName>
    </submittedName>
</protein>
<accession>A0AAV6PKL9</accession>
<evidence type="ECO:0000313" key="14">
    <source>
        <dbReference type="EMBL" id="KAG7465403.1"/>
    </source>
</evidence>
<dbReference type="PROSITE" id="PS50024">
    <property type="entry name" value="SEA"/>
    <property type="match status" value="1"/>
</dbReference>
<dbReference type="SMART" id="SM00181">
    <property type="entry name" value="EGF"/>
    <property type="match status" value="2"/>
</dbReference>
<feature type="transmembrane region" description="Helical" evidence="11">
    <location>
        <begin position="256"/>
        <end position="282"/>
    </location>
</feature>
<comment type="caution">
    <text evidence="9">Lacks conserved residue(s) required for the propagation of feature annotation.</text>
</comment>
<gene>
    <name evidence="14" type="ORF">JOB18_027498</name>
</gene>
<evidence type="ECO:0000256" key="8">
    <source>
        <dbReference type="ARBA" id="ARBA00023180"/>
    </source>
</evidence>
<keyword evidence="3 9" id="KW-0245">EGF-like domain</keyword>
<dbReference type="InterPro" id="IPR000082">
    <property type="entry name" value="SEA_dom"/>
</dbReference>
<evidence type="ECO:0000256" key="5">
    <source>
        <dbReference type="ARBA" id="ARBA00022737"/>
    </source>
</evidence>
<dbReference type="InterPro" id="IPR000742">
    <property type="entry name" value="EGF"/>
</dbReference>
<dbReference type="GO" id="GO:0005886">
    <property type="term" value="C:plasma membrane"/>
    <property type="evidence" value="ECO:0007669"/>
    <property type="project" value="UniProtKB-SubCell"/>
</dbReference>
<comment type="subcellular location">
    <subcellularLocation>
        <location evidence="1">Cell membrane</location>
    </subcellularLocation>
</comment>
<feature type="compositionally biased region" description="Pro residues" evidence="10">
    <location>
        <begin position="31"/>
        <end position="40"/>
    </location>
</feature>
<feature type="compositionally biased region" description="Polar residues" evidence="10">
    <location>
        <begin position="1"/>
        <end position="21"/>
    </location>
</feature>
<evidence type="ECO:0000259" key="13">
    <source>
        <dbReference type="PROSITE" id="PS50026"/>
    </source>
</evidence>
<feature type="domain" description="SEA" evidence="12">
    <location>
        <begin position="82"/>
        <end position="196"/>
    </location>
</feature>
<keyword evidence="6 11" id="KW-0472">Membrane</keyword>
<dbReference type="AlphaFoldDB" id="A0AAV6PKL9"/>
<keyword evidence="4" id="KW-0732">Signal</keyword>
<name>A0AAV6PKL9_SOLSE</name>
<keyword evidence="11" id="KW-0812">Transmembrane</keyword>
<dbReference type="Pfam" id="PF01390">
    <property type="entry name" value="SEA"/>
    <property type="match status" value="1"/>
</dbReference>
<reference evidence="14 15" key="1">
    <citation type="journal article" date="2021" name="Sci. Rep.">
        <title>Chromosome anchoring in Senegalese sole (Solea senegalensis) reveals sex-associated markers and genome rearrangements in flatfish.</title>
        <authorList>
            <person name="Guerrero-Cozar I."/>
            <person name="Gomez-Garrido J."/>
            <person name="Berbel C."/>
            <person name="Martinez-Blanch J.F."/>
            <person name="Alioto T."/>
            <person name="Claros M.G."/>
            <person name="Gagnaire P.A."/>
            <person name="Manchado M."/>
        </authorList>
    </citation>
    <scope>NUCLEOTIDE SEQUENCE [LARGE SCALE GENOMIC DNA]</scope>
    <source>
        <strain evidence="14">Sse05_10M</strain>
    </source>
</reference>
<evidence type="ECO:0000256" key="1">
    <source>
        <dbReference type="ARBA" id="ARBA00004236"/>
    </source>
</evidence>
<dbReference type="PANTHER" id="PTHR24037:SF10">
    <property type="entry name" value="MUCIN-13"/>
    <property type="match status" value="1"/>
</dbReference>
<dbReference type="EMBL" id="JAGKHQ010000743">
    <property type="protein sequence ID" value="KAG7465403.1"/>
    <property type="molecule type" value="Genomic_DNA"/>
</dbReference>
<feature type="domain" description="EGF-like" evidence="13">
    <location>
        <begin position="40"/>
        <end position="81"/>
    </location>
</feature>
<evidence type="ECO:0000313" key="15">
    <source>
        <dbReference type="Proteomes" id="UP000693946"/>
    </source>
</evidence>
<dbReference type="PANTHER" id="PTHR24037">
    <property type="entry name" value="HEART DEVELOPMENT PROTEIN WITH EGF-LIKE DOMAINS 1"/>
    <property type="match status" value="1"/>
</dbReference>
<feature type="compositionally biased region" description="Polar residues" evidence="10">
    <location>
        <begin position="352"/>
        <end position="367"/>
    </location>
</feature>
<organism evidence="14 15">
    <name type="scientific">Solea senegalensis</name>
    <name type="common">Senegalese sole</name>
    <dbReference type="NCBI Taxonomy" id="28829"/>
    <lineage>
        <taxon>Eukaryota</taxon>
        <taxon>Metazoa</taxon>
        <taxon>Chordata</taxon>
        <taxon>Craniata</taxon>
        <taxon>Vertebrata</taxon>
        <taxon>Euteleostomi</taxon>
        <taxon>Actinopterygii</taxon>
        <taxon>Neopterygii</taxon>
        <taxon>Teleostei</taxon>
        <taxon>Neoteleostei</taxon>
        <taxon>Acanthomorphata</taxon>
        <taxon>Carangaria</taxon>
        <taxon>Pleuronectiformes</taxon>
        <taxon>Pleuronectoidei</taxon>
        <taxon>Soleidae</taxon>
        <taxon>Solea</taxon>
    </lineage>
</organism>
<keyword evidence="7" id="KW-1015">Disulfide bond</keyword>
<feature type="compositionally biased region" description="Basic and acidic residues" evidence="10">
    <location>
        <begin position="368"/>
        <end position="383"/>
    </location>
</feature>
<evidence type="ECO:0000256" key="9">
    <source>
        <dbReference type="PROSITE-ProRule" id="PRU00076"/>
    </source>
</evidence>
<feature type="compositionally biased region" description="Polar residues" evidence="10">
    <location>
        <begin position="410"/>
        <end position="424"/>
    </location>
</feature>